<feature type="non-terminal residue" evidence="2">
    <location>
        <position position="1"/>
    </location>
</feature>
<dbReference type="InParanoid" id="A7SWP9"/>
<keyword evidence="3" id="KW-1185">Reference proteome</keyword>
<sequence length="68" mass="8064">FLQDIFDALFSILNESVEEYGNLVFQAMVHVIWILSKQKYQHFQAVLNTYIEKHFSATIAYKYVTEVM</sequence>
<feature type="domain" description="Dedicator of cytokinesis TPR repeats region" evidence="1">
    <location>
        <begin position="1"/>
        <end position="67"/>
    </location>
</feature>
<dbReference type="STRING" id="45351.A7SWP9"/>
<dbReference type="HOGENOM" id="CLU_000595_1_0_1"/>
<gene>
    <name evidence="2" type="ORF">NEMVEDRAFT_v1g135616</name>
</gene>
<dbReference type="Proteomes" id="UP000001593">
    <property type="component" value="Unassembled WGS sequence"/>
</dbReference>
<proteinExistence type="predicted"/>
<reference evidence="2 3" key="1">
    <citation type="journal article" date="2007" name="Science">
        <title>Sea anemone genome reveals ancestral eumetazoan gene repertoire and genomic organization.</title>
        <authorList>
            <person name="Putnam N.H."/>
            <person name="Srivastava M."/>
            <person name="Hellsten U."/>
            <person name="Dirks B."/>
            <person name="Chapman J."/>
            <person name="Salamov A."/>
            <person name="Terry A."/>
            <person name="Shapiro H."/>
            <person name="Lindquist E."/>
            <person name="Kapitonov V.V."/>
            <person name="Jurka J."/>
            <person name="Genikhovich G."/>
            <person name="Grigoriev I.V."/>
            <person name="Lucas S.M."/>
            <person name="Steele R.E."/>
            <person name="Finnerty J.R."/>
            <person name="Technau U."/>
            <person name="Martindale M.Q."/>
            <person name="Rokhsar D.S."/>
        </authorList>
    </citation>
    <scope>NUCLEOTIDE SEQUENCE [LARGE SCALE GENOMIC DNA]</scope>
    <source>
        <strain evidence="3">CH2 X CH6</strain>
    </source>
</reference>
<dbReference type="PANTHER" id="PTHR45653">
    <property type="entry name" value="DEDICATOR OF CYTOKINESIS"/>
    <property type="match status" value="1"/>
</dbReference>
<dbReference type="eggNOG" id="KOG1998">
    <property type="taxonomic scope" value="Eukaryota"/>
</dbReference>
<accession>A7SWP9</accession>
<dbReference type="PhylomeDB" id="A7SWP9"/>
<organism evidence="2 3">
    <name type="scientific">Nematostella vectensis</name>
    <name type="common">Starlet sea anemone</name>
    <dbReference type="NCBI Taxonomy" id="45351"/>
    <lineage>
        <taxon>Eukaryota</taxon>
        <taxon>Metazoa</taxon>
        <taxon>Cnidaria</taxon>
        <taxon>Anthozoa</taxon>
        <taxon>Hexacorallia</taxon>
        <taxon>Actiniaria</taxon>
        <taxon>Edwardsiidae</taxon>
        <taxon>Nematostella</taxon>
    </lineage>
</organism>
<dbReference type="Pfam" id="PF23554">
    <property type="entry name" value="TPR_DOCK"/>
    <property type="match status" value="1"/>
</dbReference>
<feature type="non-terminal residue" evidence="2">
    <location>
        <position position="68"/>
    </location>
</feature>
<dbReference type="EMBL" id="DS469864">
    <property type="protein sequence ID" value="EDO31873.1"/>
    <property type="molecule type" value="Genomic_DNA"/>
</dbReference>
<dbReference type="AlphaFoldDB" id="A7SWP9"/>
<dbReference type="GO" id="GO:0007264">
    <property type="term" value="P:small GTPase-mediated signal transduction"/>
    <property type="evidence" value="ECO:0007669"/>
    <property type="project" value="InterPro"/>
</dbReference>
<name>A7SWP9_NEMVE</name>
<dbReference type="GO" id="GO:0005085">
    <property type="term" value="F:guanyl-nucleotide exchange factor activity"/>
    <property type="evidence" value="ECO:0007669"/>
    <property type="project" value="InterPro"/>
</dbReference>
<dbReference type="InterPro" id="IPR026791">
    <property type="entry name" value="DOCK"/>
</dbReference>
<evidence type="ECO:0000313" key="2">
    <source>
        <dbReference type="EMBL" id="EDO31873.1"/>
    </source>
</evidence>
<protein>
    <recommendedName>
        <fullName evidence="1">Dedicator of cytokinesis TPR repeats region domain-containing protein</fullName>
    </recommendedName>
</protein>
<dbReference type="InterPro" id="IPR056372">
    <property type="entry name" value="TPR_DOCK"/>
</dbReference>
<evidence type="ECO:0000313" key="3">
    <source>
        <dbReference type="Proteomes" id="UP000001593"/>
    </source>
</evidence>
<evidence type="ECO:0000259" key="1">
    <source>
        <dbReference type="Pfam" id="PF23554"/>
    </source>
</evidence>
<dbReference type="PANTHER" id="PTHR45653:SF10">
    <property type="entry name" value="MYOBLAST CITY, ISOFORM B"/>
    <property type="match status" value="1"/>
</dbReference>